<dbReference type="SMR" id="A0A024CN85"/>
<keyword evidence="6 11" id="KW-0946">Virion</keyword>
<dbReference type="GO" id="GO:0046718">
    <property type="term" value="P:symbiont entry into host cell"/>
    <property type="evidence" value="ECO:0007669"/>
    <property type="project" value="UniProtKB-KW"/>
</dbReference>
<feature type="region of interest" description="Disordered" evidence="13">
    <location>
        <begin position="1"/>
        <end position="74"/>
    </location>
</feature>
<dbReference type="GO" id="GO:0042025">
    <property type="term" value="C:host cell nucleus"/>
    <property type="evidence" value="ECO:0007669"/>
    <property type="project" value="UniProtKB-SubCell"/>
</dbReference>
<comment type="function">
    <text evidence="11">Encapsidates the negative strand viral RNA, protecting it from nucleases. The encapsidated genomic RNA is termed the ribonucleoprotein (RNP) and serves as template for transcription and replication. The RNP needs to be localized in the host nucleus to start an infectious cycle, but is too large to diffuse through the nuclear pore complex. NP comprises at least 2 nuclear localization signals that are responsible for the active RNP import into the nucleus through cellular importin alpha/beta pathway. Later in the infection, nclear export of RNPs are mediated through viral proteins NEP interacting with M1 which binds nucleoproteins. It is possible that nucleoprotein binds directly host exportin-1/XPO1 and plays an active role in RNPs nuclear export. M1 interaction with RNP seems to hide nucleoprotein's nuclear localization signals. Soon after a virion infects a new cell, M1 dissociates from the RNP under acidification of the virion driven by M2 protein. Dissociation of M1 from RNP unmasks nucleoprotein's nuclear localization signals, targeting the RNP to the nucleus.</text>
</comment>
<keyword evidence="5 11" id="KW-0945">Host-virus interaction</keyword>
<dbReference type="HAMAP" id="MF_04070">
    <property type="entry name" value="INFV_NCAP"/>
    <property type="match status" value="1"/>
</dbReference>
<dbReference type="GO" id="GO:1990904">
    <property type="term" value="C:ribonucleoprotein complex"/>
    <property type="evidence" value="ECO:0007669"/>
    <property type="project" value="UniProtKB-KW"/>
</dbReference>
<sequence length="560" mass="61639">MSNMDIDGMNTGTIDKTPEEITSGTSGTTRPIIRPATLAPPSNKRTRNPSPERATTSSEDDVGRKTQKKQTPTEIKKSVYNMVVKLGEFYNQMMVKAGLNDDMERNLIQNAHAVERILLAATDDKKTEFQKKKNARDVKEGKEEIDHNKTGGTFYKMVRDDKTIYFSPIRITFLKEEVKTMYKTTMGSDGFSGLNHIMIGHSQMNDVCFQRSKALKRVGLDPSLISTFAGSTVPRRSGATGVAIKGGGTLVAEAIRFIGRAMADRGLLRDIKAKTAYEKILLNLKNKCSAPQQKALVDQVIGSRNPGIADIEDLTLLARSMVVVRPSVASKVVLPISIYAKIPQLGFNVEEYSMVGYEAMALYNMATPVSILRMGDDAKDKSQLFFMSCFGAAYEDLRVLSALTGTEFKPRSALKCKGFHVPAKEQVEGMGAALMSIKLQFWAPMTRSGGNEVGGDGGSGQISCSPVFAVERPIALSKQAVRRMLSMNIEGRDADVKGNLLKMMNDSMAKKTSGNAFIGKKMFQISDKNKTNPIEIPIKQTIPNFFFGRDTAEDYDDLDY</sequence>
<dbReference type="GO" id="GO:0005198">
    <property type="term" value="F:structural molecule activity"/>
    <property type="evidence" value="ECO:0007669"/>
    <property type="project" value="UniProtKB-UniRule"/>
</dbReference>
<evidence type="ECO:0000256" key="3">
    <source>
        <dbReference type="ARBA" id="ARBA00022561"/>
    </source>
</evidence>
<evidence type="ECO:0000313" key="14">
    <source>
        <dbReference type="EMBL" id="AHZ36724.1"/>
    </source>
</evidence>
<keyword evidence="4 11" id="KW-1048">Host nucleus</keyword>
<dbReference type="GO" id="GO:0019013">
    <property type="term" value="C:viral nucleocapsid"/>
    <property type="evidence" value="ECO:0007669"/>
    <property type="project" value="UniProtKB-UniRule"/>
</dbReference>
<dbReference type="GO" id="GO:0003723">
    <property type="term" value="F:RNA binding"/>
    <property type="evidence" value="ECO:0007669"/>
    <property type="project" value="UniProtKB-UniRule"/>
</dbReference>
<evidence type="ECO:0000256" key="8">
    <source>
        <dbReference type="ARBA" id="ARBA00023086"/>
    </source>
</evidence>
<dbReference type="EMBL" id="CY182428">
    <property type="protein sequence ID" value="AHZ36724.1"/>
    <property type="molecule type" value="Viral_cRNA"/>
</dbReference>
<dbReference type="GO" id="GO:0075732">
    <property type="term" value="P:viral penetration into host nucleus"/>
    <property type="evidence" value="ECO:0007669"/>
    <property type="project" value="UniProtKB-UniRule"/>
</dbReference>
<evidence type="ECO:0000256" key="4">
    <source>
        <dbReference type="ARBA" id="ARBA00022562"/>
    </source>
</evidence>
<dbReference type="GO" id="GO:0019029">
    <property type="term" value="C:helical viral capsid"/>
    <property type="evidence" value="ECO:0007669"/>
    <property type="project" value="UniProtKB-UniRule"/>
</dbReference>
<proteinExistence type="inferred from homology"/>
<evidence type="ECO:0000256" key="1">
    <source>
        <dbReference type="ARBA" id="ARBA00022497"/>
    </source>
</evidence>
<evidence type="ECO:0000256" key="12">
    <source>
        <dbReference type="RuleBase" id="RU361251"/>
    </source>
</evidence>
<evidence type="ECO:0000256" key="13">
    <source>
        <dbReference type="SAM" id="MobiDB-lite"/>
    </source>
</evidence>
<keyword evidence="1 11" id="KW-1139">Helical capsid protein</keyword>
<dbReference type="InterPro" id="IPR002141">
    <property type="entry name" value="Flu_NP"/>
</dbReference>
<protein>
    <recommendedName>
        <fullName evidence="11">Nucleoprotein</fullName>
    </recommendedName>
    <alternativeName>
        <fullName evidence="11">Nucleocapsid protein</fullName>
        <shortName evidence="11">Protein N</shortName>
    </alternativeName>
</protein>
<accession>A0A024CN85</accession>
<evidence type="ECO:0000256" key="2">
    <source>
        <dbReference type="ARBA" id="ARBA00022524"/>
    </source>
</evidence>
<keyword evidence="2 11" id="KW-1163">Viral penetration into host nucleus</keyword>
<keyword evidence="3 11" id="KW-0167">Capsid protein</keyword>
<gene>
    <name evidence="11 12 14" type="primary">NP</name>
</gene>
<evidence type="ECO:0000256" key="7">
    <source>
        <dbReference type="ARBA" id="ARBA00022884"/>
    </source>
</evidence>
<comment type="PTM">
    <text evidence="11">Late in virus-infected cells, may be cleaved from a 56-kDa protein to a 53-kDa protein by a cellular caspase. This cleavage might be a marker for the onset of apoptosis in infected cells or have a specific function in virus host interaction.</text>
</comment>
<evidence type="ECO:0000256" key="6">
    <source>
        <dbReference type="ARBA" id="ARBA00022844"/>
    </source>
</evidence>
<dbReference type="GO" id="GO:0043657">
    <property type="term" value="C:host cell"/>
    <property type="evidence" value="ECO:0007669"/>
    <property type="project" value="GOC"/>
</dbReference>
<evidence type="ECO:0000256" key="5">
    <source>
        <dbReference type="ARBA" id="ARBA00022581"/>
    </source>
</evidence>
<evidence type="ECO:0000313" key="15">
    <source>
        <dbReference type="Proteomes" id="UP000139491"/>
    </source>
</evidence>
<dbReference type="Pfam" id="PF00506">
    <property type="entry name" value="Flu_NP"/>
    <property type="match status" value="1"/>
</dbReference>
<feature type="compositionally biased region" description="Polar residues" evidence="13">
    <location>
        <begin position="10"/>
        <end position="29"/>
    </location>
</feature>
<reference evidence="14 15" key="2">
    <citation type="submission" date="2014-05" db="EMBL/GenBank/DDBJ databases">
        <title>The NIAID Influenza Genome Sequencing Project.</title>
        <authorList>
            <person name="Wentworth D.E."/>
            <person name="Halpin R.A."/>
            <person name="Lin X."/>
            <person name="Bera J."/>
            <person name="Akopov A."/>
            <person name="Ransier A."/>
            <person name="Mohan M."/>
            <person name="Fedorova N."/>
            <person name="Tsitrin T."/>
            <person name="Puri V."/>
            <person name="Stockwell T."/>
            <person name="Amedeo P."/>
            <person name="Appalla L."/>
            <person name="Bishop B."/>
            <person name="Edworthy P."/>
            <person name="Gupta N."/>
            <person name="Hoover J."/>
            <person name="Katzel D."/>
            <person name="Li K."/>
            <person name="Schobel S."/>
            <person name="Shrivastava S."/>
            <person name="Thovarai V."/>
            <person name="Wang S."/>
            <person name="Bao Y."/>
            <person name="Sanders R."/>
            <person name="Zhdanov S."/>
            <person name="Kiryutin B."/>
            <person name="Lipman D.J."/>
            <person name="Tatusova T."/>
            <person name="Gordon A."/>
        </authorList>
    </citation>
    <scope>NUCLEOTIDE SEQUENCE [LARGE SCALE GENOMIC DNA]</scope>
    <source>
        <strain evidence="14">B/Nicaragua/AGB2-06/2012</strain>
    </source>
</reference>
<keyword evidence="10 11" id="KW-1160">Virus entry into host cell</keyword>
<evidence type="ECO:0000256" key="9">
    <source>
        <dbReference type="ARBA" id="ARBA00023274"/>
    </source>
</evidence>
<name>A0A024CN85_9INFB</name>
<dbReference type="Proteomes" id="UP000139491">
    <property type="component" value="Genome"/>
</dbReference>
<comment type="subunit">
    <text evidence="11">Homomultimerizes to form the nucleocapsid. May bind host exportin-1/XPO1. Binds to viral genomic RNA. Protein-RNA contacts are mediated by a combination of electrostatic interactions between positively charged residues and the phosphate backbone and planar interactions between aromatic side chains and bases.</text>
</comment>
<keyword evidence="7 11" id="KW-0694">RNA-binding</keyword>
<comment type="similarity">
    <text evidence="11 12">Belongs to the influenza viruses nucleoprotein family.</text>
</comment>
<keyword evidence="9 11" id="KW-0687">Ribonucleoprotein</keyword>
<comment type="subcellular location">
    <subcellularLocation>
        <location evidence="11 12">Virion</location>
    </subcellularLocation>
    <subcellularLocation>
        <location evidence="11 12">Host nucleus</location>
    </subcellularLocation>
</comment>
<reference evidence="14 15" key="1">
    <citation type="submission" date="2014-03" db="EMBL/GenBank/DDBJ databases">
        <authorList>
            <consortium name="The NIAID Influenza Genome Sequencing Consortium"/>
        </authorList>
    </citation>
    <scope>NUCLEOTIDE SEQUENCE [LARGE SCALE GENOMIC DNA]</scope>
    <source>
        <strain evidence="14">B/Nicaragua/AGB2-06/2012</strain>
    </source>
</reference>
<keyword evidence="8 11" id="KW-0543">Viral nucleoprotein</keyword>
<evidence type="ECO:0000256" key="10">
    <source>
        <dbReference type="ARBA" id="ARBA00023296"/>
    </source>
</evidence>
<organism evidence="14 15">
    <name type="scientific">Influenza B virus</name>
    <name type="common">B/Nicaragua/AGB2-06/2012</name>
    <dbReference type="NCBI Taxonomy" id="1473059"/>
    <lineage>
        <taxon>Viruses</taxon>
        <taxon>Riboviria</taxon>
        <taxon>Orthornavirae</taxon>
        <taxon>Negarnaviricota</taxon>
        <taxon>Polyploviricotina</taxon>
        <taxon>Insthoviricetes</taxon>
        <taxon>Articulavirales</taxon>
        <taxon>Orthomyxoviridae</taxon>
        <taxon>Betainfluenzavirus</taxon>
        <taxon>Betainfluenzavirus influenzae</taxon>
        <taxon>Influenza B virus</taxon>
    </lineage>
</organism>
<dbReference type="SUPFAM" id="SSF161003">
    <property type="entry name" value="flu NP-like"/>
    <property type="match status" value="1"/>
</dbReference>
<evidence type="ECO:0000256" key="11">
    <source>
        <dbReference type="HAMAP-Rule" id="MF_04070"/>
    </source>
</evidence>